<dbReference type="Proteomes" id="UP001157134">
    <property type="component" value="Unassembled WGS sequence"/>
</dbReference>
<gene>
    <name evidence="3" type="ORF">tloyanaT_04610</name>
</gene>
<feature type="coiled-coil region" evidence="1">
    <location>
        <begin position="48"/>
        <end position="82"/>
    </location>
</feature>
<evidence type="ECO:0000313" key="4">
    <source>
        <dbReference type="Proteomes" id="UP001157134"/>
    </source>
</evidence>
<name>A0ABQ6H8A3_9GAMM</name>
<keyword evidence="2" id="KW-0812">Transmembrane</keyword>
<keyword evidence="4" id="KW-1185">Reference proteome</keyword>
<evidence type="ECO:0000313" key="3">
    <source>
        <dbReference type="EMBL" id="GLX84209.1"/>
    </source>
</evidence>
<sequence>MSVKTTINLLQPELLPERQLLTLQNVAVGWVLALIVVVGASFYLTWEEQSLASEKKQLTAEKRQLAQTMESLQAQLAKHKVSSNLLAKREQLKVIVTNKTALLAQLTNKDKTEVTGFAQAMTELANFHSRDISLQSAIFNTSQISFTGIAKTPDAVPQWLSGFENSVLLSGQHFNHFQLVENDENYTEFSVSSDMSDGTAPLGDK</sequence>
<organism evidence="3 4">
    <name type="scientific">Thalassotalea loyana</name>
    <dbReference type="NCBI Taxonomy" id="280483"/>
    <lineage>
        <taxon>Bacteria</taxon>
        <taxon>Pseudomonadati</taxon>
        <taxon>Pseudomonadota</taxon>
        <taxon>Gammaproteobacteria</taxon>
        <taxon>Alteromonadales</taxon>
        <taxon>Colwelliaceae</taxon>
        <taxon>Thalassotalea</taxon>
    </lineage>
</organism>
<feature type="transmembrane region" description="Helical" evidence="2">
    <location>
        <begin position="27"/>
        <end position="46"/>
    </location>
</feature>
<reference evidence="3 4" key="1">
    <citation type="submission" date="2023-03" db="EMBL/GenBank/DDBJ databases">
        <title>Thalassotalea loyana LMG 22536T draft genome sequence.</title>
        <authorList>
            <person name="Sawabe T."/>
        </authorList>
    </citation>
    <scope>NUCLEOTIDE SEQUENCE [LARGE SCALE GENOMIC DNA]</scope>
    <source>
        <strain evidence="3 4">LMG 22536</strain>
    </source>
</reference>
<dbReference type="RefSeq" id="WP_284295752.1">
    <property type="nucleotide sequence ID" value="NZ_BSSV01000001.1"/>
</dbReference>
<protein>
    <submittedName>
        <fullName evidence="3">Uncharacterized protein</fullName>
    </submittedName>
</protein>
<dbReference type="EMBL" id="BSSV01000001">
    <property type="protein sequence ID" value="GLX84209.1"/>
    <property type="molecule type" value="Genomic_DNA"/>
</dbReference>
<evidence type="ECO:0000256" key="2">
    <source>
        <dbReference type="SAM" id="Phobius"/>
    </source>
</evidence>
<keyword evidence="1" id="KW-0175">Coiled coil</keyword>
<keyword evidence="2" id="KW-1133">Transmembrane helix</keyword>
<proteinExistence type="predicted"/>
<keyword evidence="2" id="KW-0472">Membrane</keyword>
<accession>A0ABQ6H8A3</accession>
<evidence type="ECO:0000256" key="1">
    <source>
        <dbReference type="SAM" id="Coils"/>
    </source>
</evidence>
<dbReference type="InterPro" id="IPR007813">
    <property type="entry name" value="PilN"/>
</dbReference>
<comment type="caution">
    <text evidence="3">The sequence shown here is derived from an EMBL/GenBank/DDBJ whole genome shotgun (WGS) entry which is preliminary data.</text>
</comment>
<dbReference type="Pfam" id="PF05137">
    <property type="entry name" value="PilN"/>
    <property type="match status" value="1"/>
</dbReference>